<dbReference type="GO" id="GO:0012505">
    <property type="term" value="C:endomembrane system"/>
    <property type="evidence" value="ECO:0007669"/>
    <property type="project" value="UniProtKB-ARBA"/>
</dbReference>
<dbReference type="Pfam" id="PF04178">
    <property type="entry name" value="Got1"/>
    <property type="match status" value="1"/>
</dbReference>
<feature type="transmembrane region" description="Helical" evidence="8">
    <location>
        <begin position="92"/>
        <end position="111"/>
    </location>
</feature>
<feature type="transmembrane region" description="Helical" evidence="8">
    <location>
        <begin position="123"/>
        <end position="141"/>
    </location>
</feature>
<dbReference type="EMBL" id="JH926451">
    <property type="protein sequence ID" value="EKE40857.1"/>
    <property type="molecule type" value="Genomic_DNA"/>
</dbReference>
<dbReference type="PANTHER" id="PTHR23137">
    <property type="entry name" value="VESICLE TRANSPORT PROTEIN-RELATED"/>
    <property type="match status" value="1"/>
</dbReference>
<evidence type="ECO:0000256" key="5">
    <source>
        <dbReference type="ARBA" id="ARBA00022989"/>
    </source>
</evidence>
<dbReference type="InterPro" id="IPR007305">
    <property type="entry name" value="Vesicle_transpt_Got1/SFT2"/>
</dbReference>
<comment type="function">
    <text evidence="8">May be involved in fusion of retrograde transport vesicles derived from an endocytic compartment with the Golgi complex.</text>
</comment>
<evidence type="ECO:0000256" key="4">
    <source>
        <dbReference type="ARBA" id="ARBA00022927"/>
    </source>
</evidence>
<comment type="subcellular location">
    <subcellularLocation>
        <location evidence="1 8">Membrane</location>
        <topology evidence="1 8">Multi-pass membrane protein</topology>
    </subcellularLocation>
</comment>
<dbReference type="GO" id="GO:0015031">
    <property type="term" value="P:protein transport"/>
    <property type="evidence" value="ECO:0007669"/>
    <property type="project" value="UniProtKB-KW"/>
</dbReference>
<protein>
    <recommendedName>
        <fullName evidence="8">Vesicle transport protein</fullName>
    </recommendedName>
</protein>
<evidence type="ECO:0000256" key="3">
    <source>
        <dbReference type="ARBA" id="ARBA00022692"/>
    </source>
</evidence>
<dbReference type="PANTHER" id="PTHR23137:SF6">
    <property type="entry name" value="VESICLE TRANSPORT PROTEIN"/>
    <property type="match status" value="1"/>
</dbReference>
<name>K2H3B0_ENTNP</name>
<dbReference type="RefSeq" id="XP_008856810.1">
    <property type="nucleotide sequence ID" value="XM_008858588.1"/>
</dbReference>
<dbReference type="OrthoDB" id="73614at2759"/>
<dbReference type="GO" id="GO:0005737">
    <property type="term" value="C:cytoplasm"/>
    <property type="evidence" value="ECO:0007669"/>
    <property type="project" value="UniProtKB-ARBA"/>
</dbReference>
<feature type="transmembrane region" description="Helical" evidence="8">
    <location>
        <begin position="62"/>
        <end position="85"/>
    </location>
</feature>
<reference evidence="9 10" key="1">
    <citation type="submission" date="2011-11" db="EMBL/GenBank/DDBJ databases">
        <authorList>
            <person name="Hannick L."/>
            <person name="Karamycheva S."/>
            <person name="Lorenzi H."/>
            <person name="Caler E."/>
        </authorList>
    </citation>
    <scope>NUCLEOTIDE SEQUENCE [LARGE SCALE GENOMIC DNA]</scope>
    <source>
        <strain evidence="9 10">P19</strain>
    </source>
</reference>
<dbReference type="InterPro" id="IPR011691">
    <property type="entry name" value="Vesicle_transpt_SFT2"/>
</dbReference>
<evidence type="ECO:0000313" key="10">
    <source>
        <dbReference type="Proteomes" id="UP000006769"/>
    </source>
</evidence>
<evidence type="ECO:0000256" key="7">
    <source>
        <dbReference type="ARBA" id="ARBA00025800"/>
    </source>
</evidence>
<organism evidence="9 10">
    <name type="scientific">Entamoeba nuttalli (strain P19)</name>
    <name type="common">Amoeba</name>
    <dbReference type="NCBI Taxonomy" id="1076696"/>
    <lineage>
        <taxon>Eukaryota</taxon>
        <taxon>Amoebozoa</taxon>
        <taxon>Evosea</taxon>
        <taxon>Archamoebae</taxon>
        <taxon>Mastigamoebida</taxon>
        <taxon>Entamoebidae</taxon>
        <taxon>Entamoeba</taxon>
    </lineage>
</organism>
<comment type="similarity">
    <text evidence="7 8">Belongs to the SFT2 family.</text>
</comment>
<proteinExistence type="inferred from homology"/>
<keyword evidence="2 8" id="KW-0813">Transport</keyword>
<gene>
    <name evidence="9" type="ORF">ENU1_077450</name>
</gene>
<accession>K2H3B0</accession>
<sequence>NKLFIMDTIKSGWSSLKRTVRSKVNGPQQEDDYFSESWFDTLVGGEDQSCFSYFKLPFKVRISIICILVFFGVISLFLSFTFILLPMKFAKLFTVGNILILLSTFFLRSISSQIKSLISDIPKLIAFVIYLISIALVLFCALKLKSTLLTLPCVVLEVVALLWYLFSYLPYGQEMLKTCFSGCWSCCVHSN</sequence>
<evidence type="ECO:0000256" key="8">
    <source>
        <dbReference type="RuleBase" id="RU363111"/>
    </source>
</evidence>
<keyword evidence="3 8" id="KW-0812">Transmembrane</keyword>
<keyword evidence="5 8" id="KW-1133">Transmembrane helix</keyword>
<dbReference type="AlphaFoldDB" id="K2H3B0"/>
<keyword evidence="4 8" id="KW-0653">Protein transport</keyword>
<dbReference type="GO" id="GO:0016192">
    <property type="term" value="P:vesicle-mediated transport"/>
    <property type="evidence" value="ECO:0007669"/>
    <property type="project" value="InterPro"/>
</dbReference>
<dbReference type="OMA" id="IAAIVWK"/>
<evidence type="ECO:0000256" key="1">
    <source>
        <dbReference type="ARBA" id="ARBA00004141"/>
    </source>
</evidence>
<dbReference type="GO" id="GO:0016020">
    <property type="term" value="C:membrane"/>
    <property type="evidence" value="ECO:0007669"/>
    <property type="project" value="UniProtKB-SubCell"/>
</dbReference>
<dbReference type="VEuPathDB" id="AmoebaDB:ENU1_077450"/>
<evidence type="ECO:0000313" key="9">
    <source>
        <dbReference type="EMBL" id="EKE40857.1"/>
    </source>
</evidence>
<keyword evidence="6 8" id="KW-0472">Membrane</keyword>
<evidence type="ECO:0000256" key="2">
    <source>
        <dbReference type="ARBA" id="ARBA00022448"/>
    </source>
</evidence>
<feature type="transmembrane region" description="Helical" evidence="8">
    <location>
        <begin position="148"/>
        <end position="166"/>
    </location>
</feature>
<dbReference type="GeneID" id="20072986"/>
<feature type="non-terminal residue" evidence="9">
    <location>
        <position position="1"/>
    </location>
</feature>
<dbReference type="Proteomes" id="UP000006769">
    <property type="component" value="Unassembled WGS sequence"/>
</dbReference>
<evidence type="ECO:0000256" key="6">
    <source>
        <dbReference type="ARBA" id="ARBA00023136"/>
    </source>
</evidence>